<accession>A0A1D8NBD4</accession>
<sequence>MYSINWYEILILHILQLHAGEIHLMTQLDYHHNENKISPFSTHDVPQTGVARLLSSCLNLVGFHVDSSSSPGHLN</sequence>
<dbReference type="EMBL" id="CP017555">
    <property type="protein sequence ID" value="AOW02947.1"/>
    <property type="molecule type" value="Genomic_DNA"/>
</dbReference>
<organism evidence="2 3">
    <name type="scientific">Yarrowia lipolytica</name>
    <name type="common">Candida lipolytica</name>
    <dbReference type="NCBI Taxonomy" id="4952"/>
    <lineage>
        <taxon>Eukaryota</taxon>
        <taxon>Fungi</taxon>
        <taxon>Dikarya</taxon>
        <taxon>Ascomycota</taxon>
        <taxon>Saccharomycotina</taxon>
        <taxon>Dipodascomycetes</taxon>
        <taxon>Dipodascales</taxon>
        <taxon>Dipodascales incertae sedis</taxon>
        <taxon>Yarrowia</taxon>
    </lineage>
</organism>
<dbReference type="AlphaFoldDB" id="A0A1D8NBD4"/>
<dbReference type="RefSeq" id="XP_068138528.1">
    <property type="nucleotide sequence ID" value="XM_068282427.1"/>
</dbReference>
<proteinExistence type="predicted"/>
<feature type="chain" id="PRO_5009110437" evidence="1">
    <location>
        <begin position="20"/>
        <end position="75"/>
    </location>
</feature>
<name>A0A1D8NBD4_YARLL</name>
<keyword evidence="1" id="KW-0732">Signal</keyword>
<protein>
    <submittedName>
        <fullName evidence="2">Uncharacterized protein</fullName>
    </submittedName>
</protein>
<dbReference type="GeneID" id="94583057"/>
<feature type="signal peptide" evidence="1">
    <location>
        <begin position="1"/>
        <end position="19"/>
    </location>
</feature>
<dbReference type="Proteomes" id="UP000182444">
    <property type="component" value="Chromosome 1C"/>
</dbReference>
<gene>
    <name evidence="2" type="ORF">YALI1_C22937g</name>
</gene>
<evidence type="ECO:0000313" key="2">
    <source>
        <dbReference type="EMBL" id="AOW02947.1"/>
    </source>
</evidence>
<evidence type="ECO:0000313" key="3">
    <source>
        <dbReference type="Proteomes" id="UP000182444"/>
    </source>
</evidence>
<evidence type="ECO:0000256" key="1">
    <source>
        <dbReference type="SAM" id="SignalP"/>
    </source>
</evidence>
<dbReference type="VEuPathDB" id="FungiDB:YALI1_C22937g"/>
<reference evidence="2 3" key="1">
    <citation type="journal article" date="2016" name="PLoS ONE">
        <title>Sequence Assembly of Yarrowia lipolytica Strain W29/CLIB89 Shows Transposable Element Diversity.</title>
        <authorList>
            <person name="Magnan C."/>
            <person name="Yu J."/>
            <person name="Chang I."/>
            <person name="Jahn E."/>
            <person name="Kanomata Y."/>
            <person name="Wu J."/>
            <person name="Zeller M."/>
            <person name="Oakes M."/>
            <person name="Baldi P."/>
            <person name="Sandmeyer S."/>
        </authorList>
    </citation>
    <scope>NUCLEOTIDE SEQUENCE [LARGE SCALE GENOMIC DNA]</scope>
    <source>
        <strain evidence="3">CLIB89(W29)</strain>
    </source>
</reference>